<feature type="region of interest" description="Disordered" evidence="1">
    <location>
        <begin position="1"/>
        <end position="30"/>
    </location>
</feature>
<comment type="caution">
    <text evidence="2">The sequence shown here is derived from an EMBL/GenBank/DDBJ whole genome shotgun (WGS) entry which is preliminary data.</text>
</comment>
<reference evidence="2 3" key="1">
    <citation type="submission" date="2024-01" db="EMBL/GenBank/DDBJ databases">
        <authorList>
            <person name="Allen C."/>
            <person name="Tagirdzhanova G."/>
        </authorList>
    </citation>
    <scope>NUCLEOTIDE SEQUENCE [LARGE SCALE GENOMIC DNA]</scope>
</reference>
<evidence type="ECO:0000256" key="1">
    <source>
        <dbReference type="SAM" id="MobiDB-lite"/>
    </source>
</evidence>
<dbReference type="Proteomes" id="UP001642406">
    <property type="component" value="Unassembled WGS sequence"/>
</dbReference>
<organism evidence="2 3">
    <name type="scientific">Sporothrix bragantina</name>
    <dbReference type="NCBI Taxonomy" id="671064"/>
    <lineage>
        <taxon>Eukaryota</taxon>
        <taxon>Fungi</taxon>
        <taxon>Dikarya</taxon>
        <taxon>Ascomycota</taxon>
        <taxon>Pezizomycotina</taxon>
        <taxon>Sordariomycetes</taxon>
        <taxon>Sordariomycetidae</taxon>
        <taxon>Ophiostomatales</taxon>
        <taxon>Ophiostomataceae</taxon>
        <taxon>Sporothrix</taxon>
    </lineage>
</organism>
<accession>A0ABP0D1K9</accession>
<protein>
    <submittedName>
        <fullName evidence="2">Uncharacterized protein</fullName>
    </submittedName>
</protein>
<dbReference type="EMBL" id="CAWUHC010000180">
    <property type="protein sequence ID" value="CAK7237284.1"/>
    <property type="molecule type" value="Genomic_DNA"/>
</dbReference>
<gene>
    <name evidence="2" type="ORF">SBRCBS47491_009923</name>
</gene>
<evidence type="ECO:0000313" key="2">
    <source>
        <dbReference type="EMBL" id="CAK7237284.1"/>
    </source>
</evidence>
<proteinExistence type="predicted"/>
<keyword evidence="3" id="KW-1185">Reference proteome</keyword>
<evidence type="ECO:0000313" key="3">
    <source>
        <dbReference type="Proteomes" id="UP001642406"/>
    </source>
</evidence>
<sequence>MAPFPLQQWTTKPTRSSTPRTPPEATGFLDTTSVAYSQRLADEDDPPGTKSAVPVKNIFFTHRVSLDVIETSVTKPDGYTAPWGRRGPRVSMPILRDARTGETPAAAYKIAVLIATFMDPTLMPFNQYLHSLVTEHVKEQNDSIYVSWFEDNHIPVLLPCTYNVELESPVSTANSAVYQALTVSI</sequence>
<name>A0ABP0D1K9_9PEZI</name>
<feature type="compositionally biased region" description="Low complexity" evidence="1">
    <location>
        <begin position="10"/>
        <end position="19"/>
    </location>
</feature>